<keyword evidence="2" id="KW-0812">Transmembrane</keyword>
<evidence type="ECO:0000313" key="3">
    <source>
        <dbReference type="EMBL" id="KAK9738509.1"/>
    </source>
</evidence>
<dbReference type="Proteomes" id="UP001458880">
    <property type="component" value="Unassembled WGS sequence"/>
</dbReference>
<dbReference type="EMBL" id="JASPKY010000086">
    <property type="protein sequence ID" value="KAK9738509.1"/>
    <property type="molecule type" value="Genomic_DNA"/>
</dbReference>
<keyword evidence="2" id="KW-1133">Transmembrane helix</keyword>
<feature type="region of interest" description="Disordered" evidence="1">
    <location>
        <begin position="265"/>
        <end position="284"/>
    </location>
</feature>
<name>A0AAW1LTP7_POPJA</name>
<reference evidence="3 4" key="1">
    <citation type="journal article" date="2024" name="BMC Genomics">
        <title>De novo assembly and annotation of Popillia japonica's genome with initial clues to its potential as an invasive pest.</title>
        <authorList>
            <person name="Cucini C."/>
            <person name="Boschi S."/>
            <person name="Funari R."/>
            <person name="Cardaioli E."/>
            <person name="Iannotti N."/>
            <person name="Marturano G."/>
            <person name="Paoli F."/>
            <person name="Bruttini M."/>
            <person name="Carapelli A."/>
            <person name="Frati F."/>
            <person name="Nardi F."/>
        </authorList>
    </citation>
    <scope>NUCLEOTIDE SEQUENCE [LARGE SCALE GENOMIC DNA]</scope>
    <source>
        <strain evidence="3">DMR45628</strain>
    </source>
</reference>
<evidence type="ECO:0000256" key="2">
    <source>
        <dbReference type="SAM" id="Phobius"/>
    </source>
</evidence>
<dbReference type="AlphaFoldDB" id="A0AAW1LTP7"/>
<proteinExistence type="predicted"/>
<sequence>MNCLYRWQYYFFLSYNIIKLAEAHIPYKTIALEDFDVCSEVTRRGINFDSTYALNLTQSRLSYHSIQWATSVNCNFRLKTERGRASNKICGNKNANHIMNLQPNSFDSQATDVTFISDIGHSLDIFVYIAKKALKPDETTKINIIFTIYNLCIDSPSDYKPCLETREICIHESYFADGILNCPFFGCVDEGGCDELITTSNSVGKKVLIGSATTLVFIFMVFIVCLYICRKQRKLCWSDNFASPNTTIQTQTARVMEMNDSLTHSPHTSTVAQPADQEDKDLPPSYENTYRYYLSDIFKTYGH</sequence>
<keyword evidence="4" id="KW-1185">Reference proteome</keyword>
<protein>
    <submittedName>
        <fullName evidence="3">Uncharacterized protein</fullName>
    </submittedName>
</protein>
<evidence type="ECO:0000256" key="1">
    <source>
        <dbReference type="SAM" id="MobiDB-lite"/>
    </source>
</evidence>
<keyword evidence="2" id="KW-0472">Membrane</keyword>
<accession>A0AAW1LTP7</accession>
<evidence type="ECO:0000313" key="4">
    <source>
        <dbReference type="Proteomes" id="UP001458880"/>
    </source>
</evidence>
<comment type="caution">
    <text evidence="3">The sequence shown here is derived from an EMBL/GenBank/DDBJ whole genome shotgun (WGS) entry which is preliminary data.</text>
</comment>
<gene>
    <name evidence="3" type="ORF">QE152_g9814</name>
</gene>
<feature type="transmembrane region" description="Helical" evidence="2">
    <location>
        <begin position="207"/>
        <end position="229"/>
    </location>
</feature>
<organism evidence="3 4">
    <name type="scientific">Popillia japonica</name>
    <name type="common">Japanese beetle</name>
    <dbReference type="NCBI Taxonomy" id="7064"/>
    <lineage>
        <taxon>Eukaryota</taxon>
        <taxon>Metazoa</taxon>
        <taxon>Ecdysozoa</taxon>
        <taxon>Arthropoda</taxon>
        <taxon>Hexapoda</taxon>
        <taxon>Insecta</taxon>
        <taxon>Pterygota</taxon>
        <taxon>Neoptera</taxon>
        <taxon>Endopterygota</taxon>
        <taxon>Coleoptera</taxon>
        <taxon>Polyphaga</taxon>
        <taxon>Scarabaeiformia</taxon>
        <taxon>Scarabaeidae</taxon>
        <taxon>Rutelinae</taxon>
        <taxon>Popillia</taxon>
    </lineage>
</organism>